<dbReference type="Proteomes" id="UP000626554">
    <property type="component" value="Unassembled WGS sequence"/>
</dbReference>
<organism evidence="1 2">
    <name type="scientific">Hymenobacter terrestris</name>
    <dbReference type="NCBI Taxonomy" id="2748310"/>
    <lineage>
        <taxon>Bacteria</taxon>
        <taxon>Pseudomonadati</taxon>
        <taxon>Bacteroidota</taxon>
        <taxon>Cytophagia</taxon>
        <taxon>Cytophagales</taxon>
        <taxon>Hymenobacteraceae</taxon>
        <taxon>Hymenobacter</taxon>
    </lineage>
</organism>
<accession>A0ABX2Q2B4</accession>
<name>A0ABX2Q2B4_9BACT</name>
<dbReference type="PROSITE" id="PS51257">
    <property type="entry name" value="PROKAR_LIPOPROTEIN"/>
    <property type="match status" value="1"/>
</dbReference>
<protein>
    <recommendedName>
        <fullName evidence="3">Lipoprotein</fullName>
    </recommendedName>
</protein>
<keyword evidence="2" id="KW-1185">Reference proteome</keyword>
<comment type="caution">
    <text evidence="1">The sequence shown here is derived from an EMBL/GenBank/DDBJ whole genome shotgun (WGS) entry which is preliminary data.</text>
</comment>
<gene>
    <name evidence="1" type="ORF">HW556_09420</name>
</gene>
<evidence type="ECO:0008006" key="3">
    <source>
        <dbReference type="Google" id="ProtNLM"/>
    </source>
</evidence>
<dbReference type="RefSeq" id="WP_176899768.1">
    <property type="nucleotide sequence ID" value="NZ_JABKAV010000021.1"/>
</dbReference>
<reference evidence="1 2" key="1">
    <citation type="submission" date="2020-05" db="EMBL/GenBank/DDBJ databases">
        <title>Hymenobacter terrestris sp. nov. and Hymenobacter lapidiphilus sp. nov., isolated from regoliths in Antarctica.</title>
        <authorList>
            <person name="Sedlacek I."/>
            <person name="Pantucek R."/>
            <person name="Zeman M."/>
            <person name="Holochova P."/>
            <person name="Kralova S."/>
            <person name="Stankova E."/>
            <person name="Sedo O."/>
            <person name="Micenkova L."/>
            <person name="Svec P."/>
            <person name="Gupta V."/>
            <person name="Sood U."/>
            <person name="Korpole U.S."/>
            <person name="Lal R."/>
        </authorList>
    </citation>
    <scope>NUCLEOTIDE SEQUENCE [LARGE SCALE GENOMIC DNA]</scope>
    <source>
        <strain evidence="1 2">P5252</strain>
    </source>
</reference>
<proteinExistence type="predicted"/>
<dbReference type="EMBL" id="JABKAV010000021">
    <property type="protein sequence ID" value="NVO85100.1"/>
    <property type="molecule type" value="Genomic_DNA"/>
</dbReference>
<sequence>MKQSYFALFLLTISLGSCSKDGENIPLVLEGEYRAAGTVLAANPIVMYTSRGQIDNQAVIDRYLKRHARYNPSFSRTNIIFPGTTTLAIRANNKAALISSYQTRHDTTEAEITDRTTDYFVLANLDSVGPIRKPFSIKDGCSMLADRIKVAYPGERCRPDSSFFSSSCKNRPVRVIRIQDEKLFIPQFSWLIRTATCGITQSGEWNLLDSAVLGQLRSGDTLVVQERQVELLKQ</sequence>
<evidence type="ECO:0000313" key="1">
    <source>
        <dbReference type="EMBL" id="NVO85100.1"/>
    </source>
</evidence>
<evidence type="ECO:0000313" key="2">
    <source>
        <dbReference type="Proteomes" id="UP000626554"/>
    </source>
</evidence>